<dbReference type="InterPro" id="IPR013025">
    <property type="entry name" value="Ribosomal_uL23-like"/>
</dbReference>
<dbReference type="Gene3D" id="3.30.70.330">
    <property type="match status" value="1"/>
</dbReference>
<evidence type="ECO:0000256" key="2">
    <source>
        <dbReference type="ARBA" id="ARBA00022980"/>
    </source>
</evidence>
<evidence type="ECO:0000256" key="4">
    <source>
        <dbReference type="ARBA" id="ARBA00035481"/>
    </source>
</evidence>
<keyword evidence="3" id="KW-0687">Ribonucleoprotein</keyword>
<comment type="similarity">
    <text evidence="1">Belongs to the universal ribosomal protein uL23 family.</text>
</comment>
<reference evidence="5 6" key="1">
    <citation type="journal article" date="2016" name="Nat. Commun.">
        <title>Thousands of microbial genomes shed light on interconnected biogeochemical processes in an aquifer system.</title>
        <authorList>
            <person name="Anantharaman K."/>
            <person name="Brown C.T."/>
            <person name="Hug L.A."/>
            <person name="Sharon I."/>
            <person name="Castelle C.J."/>
            <person name="Probst A.J."/>
            <person name="Thomas B.C."/>
            <person name="Singh A."/>
            <person name="Wilkins M.J."/>
            <person name="Karaoz U."/>
            <person name="Brodie E.L."/>
            <person name="Williams K.H."/>
            <person name="Hubbard S.S."/>
            <person name="Banfield J.F."/>
        </authorList>
    </citation>
    <scope>NUCLEOTIDE SEQUENCE [LARGE SCALE GENOMIC DNA]</scope>
</reference>
<sequence>MTKQTVKTQVLIRPVVTEKATELAAGKYPVYAFFVTPGATKPEVRKAVRAKYQVEPIKIAMITSRRKVVTNRLKPGLTGRSKKALVYLPAGTTLNLV</sequence>
<comment type="caution">
    <text evidence="5">The sequence shown here is derived from an EMBL/GenBank/DDBJ whole genome shotgun (WGS) entry which is preliminary data.</text>
</comment>
<proteinExistence type="inferred from homology"/>
<dbReference type="AlphaFoldDB" id="A0A1G2Q9P0"/>
<gene>
    <name evidence="5" type="ORF">A2114_02360</name>
</gene>
<evidence type="ECO:0000313" key="6">
    <source>
        <dbReference type="Proteomes" id="UP000176494"/>
    </source>
</evidence>
<accession>A0A1G2Q9P0</accession>
<organism evidence="5 6">
    <name type="scientific">Candidatus Vogelbacteria bacterium GWA1_51_14</name>
    <dbReference type="NCBI Taxonomy" id="1802435"/>
    <lineage>
        <taxon>Bacteria</taxon>
        <taxon>Candidatus Vogeliibacteriota</taxon>
    </lineage>
</organism>
<name>A0A1G2Q9P0_9BACT</name>
<dbReference type="InterPro" id="IPR012678">
    <property type="entry name" value="Ribosomal_uL23/eL15/eS24_sf"/>
</dbReference>
<dbReference type="GO" id="GO:0005840">
    <property type="term" value="C:ribosome"/>
    <property type="evidence" value="ECO:0007669"/>
    <property type="project" value="UniProtKB-KW"/>
</dbReference>
<dbReference type="Proteomes" id="UP000176494">
    <property type="component" value="Unassembled WGS sequence"/>
</dbReference>
<dbReference type="STRING" id="1802435.A2114_02360"/>
<dbReference type="GO" id="GO:1990904">
    <property type="term" value="C:ribonucleoprotein complex"/>
    <property type="evidence" value="ECO:0007669"/>
    <property type="project" value="UniProtKB-KW"/>
</dbReference>
<evidence type="ECO:0000256" key="1">
    <source>
        <dbReference type="ARBA" id="ARBA00006700"/>
    </source>
</evidence>
<evidence type="ECO:0000256" key="3">
    <source>
        <dbReference type="ARBA" id="ARBA00023274"/>
    </source>
</evidence>
<dbReference type="GO" id="GO:0006412">
    <property type="term" value="P:translation"/>
    <property type="evidence" value="ECO:0007669"/>
    <property type="project" value="InterPro"/>
</dbReference>
<keyword evidence="2 5" id="KW-0689">Ribosomal protein</keyword>
<dbReference type="Pfam" id="PF00276">
    <property type="entry name" value="Ribosomal_L23"/>
    <property type="match status" value="1"/>
</dbReference>
<dbReference type="InterPro" id="IPR012677">
    <property type="entry name" value="Nucleotide-bd_a/b_plait_sf"/>
</dbReference>
<dbReference type="EMBL" id="MHTG01000034">
    <property type="protein sequence ID" value="OHA56692.1"/>
    <property type="molecule type" value="Genomic_DNA"/>
</dbReference>
<evidence type="ECO:0000313" key="5">
    <source>
        <dbReference type="EMBL" id="OHA56692.1"/>
    </source>
</evidence>
<dbReference type="GO" id="GO:0003735">
    <property type="term" value="F:structural constituent of ribosome"/>
    <property type="evidence" value="ECO:0007669"/>
    <property type="project" value="InterPro"/>
</dbReference>
<protein>
    <recommendedName>
        <fullName evidence="4">50S ribosomal protein L23</fullName>
    </recommendedName>
</protein>
<dbReference type="SUPFAM" id="SSF54189">
    <property type="entry name" value="Ribosomal proteins S24e, L23 and L15e"/>
    <property type="match status" value="1"/>
</dbReference>